<evidence type="ECO:0000256" key="1">
    <source>
        <dbReference type="SAM" id="Phobius"/>
    </source>
</evidence>
<sequence length="124" mass="14495">MSEINYSSIHLNFSLHFQLTLYVFHPAYISRASFFLFSCMSLTTLYLLGFCLQGNTIDTEHLSELTEEEYEAQIYQRQDLKGFMWLDAKYLNPFFTRRLTQEADTDEEIQPFDSGVGEVGSTKY</sequence>
<dbReference type="EMBL" id="JAHRIP010012665">
    <property type="protein sequence ID" value="MEQ2285158.1"/>
    <property type="molecule type" value="Genomic_DNA"/>
</dbReference>
<keyword evidence="1" id="KW-1133">Transmembrane helix</keyword>
<feature type="transmembrane region" description="Helical" evidence="1">
    <location>
        <begin position="28"/>
        <end position="48"/>
    </location>
</feature>
<gene>
    <name evidence="2" type="ORF">AMECASPLE_028984</name>
</gene>
<name>A0ABV0XUH7_9TELE</name>
<evidence type="ECO:0000313" key="2">
    <source>
        <dbReference type="EMBL" id="MEQ2285158.1"/>
    </source>
</evidence>
<reference evidence="2 3" key="1">
    <citation type="submission" date="2021-06" db="EMBL/GenBank/DDBJ databases">
        <authorList>
            <person name="Palmer J.M."/>
        </authorList>
    </citation>
    <scope>NUCLEOTIDE SEQUENCE [LARGE SCALE GENOMIC DNA]</scope>
    <source>
        <strain evidence="2 3">AS_MEX2019</strain>
        <tissue evidence="2">Muscle</tissue>
    </source>
</reference>
<evidence type="ECO:0000313" key="3">
    <source>
        <dbReference type="Proteomes" id="UP001469553"/>
    </source>
</evidence>
<proteinExistence type="predicted"/>
<keyword evidence="3" id="KW-1185">Reference proteome</keyword>
<comment type="caution">
    <text evidence="2">The sequence shown here is derived from an EMBL/GenBank/DDBJ whole genome shotgun (WGS) entry which is preliminary data.</text>
</comment>
<dbReference type="Proteomes" id="UP001469553">
    <property type="component" value="Unassembled WGS sequence"/>
</dbReference>
<keyword evidence="1" id="KW-0472">Membrane</keyword>
<keyword evidence="1" id="KW-0812">Transmembrane</keyword>
<accession>A0ABV0XUH7</accession>
<protein>
    <submittedName>
        <fullName evidence="2">Uncharacterized protein</fullName>
    </submittedName>
</protein>
<organism evidence="2 3">
    <name type="scientific">Ameca splendens</name>
    <dbReference type="NCBI Taxonomy" id="208324"/>
    <lineage>
        <taxon>Eukaryota</taxon>
        <taxon>Metazoa</taxon>
        <taxon>Chordata</taxon>
        <taxon>Craniata</taxon>
        <taxon>Vertebrata</taxon>
        <taxon>Euteleostomi</taxon>
        <taxon>Actinopterygii</taxon>
        <taxon>Neopterygii</taxon>
        <taxon>Teleostei</taxon>
        <taxon>Neoteleostei</taxon>
        <taxon>Acanthomorphata</taxon>
        <taxon>Ovalentaria</taxon>
        <taxon>Atherinomorphae</taxon>
        <taxon>Cyprinodontiformes</taxon>
        <taxon>Goodeidae</taxon>
        <taxon>Ameca</taxon>
    </lineage>
</organism>